<dbReference type="PANTHER" id="PTHR43861:SF1">
    <property type="entry name" value="TRANS-ACONITATE 2-METHYLTRANSFERASE"/>
    <property type="match status" value="1"/>
</dbReference>
<gene>
    <name evidence="4" type="ORF">QBC34DRAFT_412379</name>
</gene>
<evidence type="ECO:0000313" key="5">
    <source>
        <dbReference type="Proteomes" id="UP001321760"/>
    </source>
</evidence>
<dbReference type="PANTHER" id="PTHR43861">
    <property type="entry name" value="TRANS-ACONITATE 2-METHYLTRANSFERASE-RELATED"/>
    <property type="match status" value="1"/>
</dbReference>
<proteinExistence type="predicted"/>
<comment type="caution">
    <text evidence="4">The sequence shown here is derived from an EMBL/GenBank/DDBJ whole genome shotgun (WGS) entry which is preliminary data.</text>
</comment>
<keyword evidence="5" id="KW-1185">Reference proteome</keyword>
<evidence type="ECO:0000313" key="4">
    <source>
        <dbReference type="EMBL" id="KAK4445868.1"/>
    </source>
</evidence>
<dbReference type="SUPFAM" id="SSF53335">
    <property type="entry name" value="S-adenosyl-L-methionine-dependent methyltransferases"/>
    <property type="match status" value="1"/>
</dbReference>
<dbReference type="Proteomes" id="UP001321760">
    <property type="component" value="Unassembled WGS sequence"/>
</dbReference>
<dbReference type="InterPro" id="IPR029063">
    <property type="entry name" value="SAM-dependent_MTases_sf"/>
</dbReference>
<organism evidence="4 5">
    <name type="scientific">Podospora aff. communis PSN243</name>
    <dbReference type="NCBI Taxonomy" id="3040156"/>
    <lineage>
        <taxon>Eukaryota</taxon>
        <taxon>Fungi</taxon>
        <taxon>Dikarya</taxon>
        <taxon>Ascomycota</taxon>
        <taxon>Pezizomycotina</taxon>
        <taxon>Sordariomycetes</taxon>
        <taxon>Sordariomycetidae</taxon>
        <taxon>Sordariales</taxon>
        <taxon>Podosporaceae</taxon>
        <taxon>Podospora</taxon>
    </lineage>
</organism>
<dbReference type="GO" id="GO:0032259">
    <property type="term" value="P:methylation"/>
    <property type="evidence" value="ECO:0007669"/>
    <property type="project" value="UniProtKB-KW"/>
</dbReference>
<dbReference type="CDD" id="cd02440">
    <property type="entry name" value="AdoMet_MTases"/>
    <property type="match status" value="1"/>
</dbReference>
<keyword evidence="1 4" id="KW-0489">Methyltransferase</keyword>
<evidence type="ECO:0000256" key="2">
    <source>
        <dbReference type="ARBA" id="ARBA00022679"/>
    </source>
</evidence>
<name>A0AAV9GBP1_9PEZI</name>
<accession>A0AAV9GBP1</accession>
<dbReference type="InterPro" id="IPR041698">
    <property type="entry name" value="Methyltransf_25"/>
</dbReference>
<dbReference type="AlphaFoldDB" id="A0AAV9GBP1"/>
<sequence>MSPERTHAEILFDELSTGYEEAFADCQPIYHAIKWVLAELENANLKPAKIVDIGCGTGRPVCSTLAAAGHDVLGTDISASMIEEAQKRVPLPNASFQKIDTLEFSPPSESFDVVTLTFSLIAGVTQDEIRQTMGKLYRILKPGGLLVFSTVPVEGNNVNIVWMGRPVTVSSLSPANNLEELKKVGFEIVKSEESVYKPARASSIGLCKEEEVWEEPHLWVYARKPSA</sequence>
<dbReference type="Gene3D" id="3.40.50.150">
    <property type="entry name" value="Vaccinia Virus protein VP39"/>
    <property type="match status" value="1"/>
</dbReference>
<evidence type="ECO:0000256" key="1">
    <source>
        <dbReference type="ARBA" id="ARBA00022603"/>
    </source>
</evidence>
<dbReference type="GO" id="GO:0008168">
    <property type="term" value="F:methyltransferase activity"/>
    <property type="evidence" value="ECO:0007669"/>
    <property type="project" value="UniProtKB-KW"/>
</dbReference>
<keyword evidence="2" id="KW-0808">Transferase</keyword>
<evidence type="ECO:0000259" key="3">
    <source>
        <dbReference type="Pfam" id="PF13649"/>
    </source>
</evidence>
<feature type="domain" description="Methyltransferase" evidence="3">
    <location>
        <begin position="50"/>
        <end position="144"/>
    </location>
</feature>
<protein>
    <submittedName>
        <fullName evidence="4">S-adenosyl-L-methionine-dependent methyltransferase</fullName>
    </submittedName>
</protein>
<reference evidence="4" key="1">
    <citation type="journal article" date="2023" name="Mol. Phylogenet. Evol.">
        <title>Genome-scale phylogeny and comparative genomics of the fungal order Sordariales.</title>
        <authorList>
            <person name="Hensen N."/>
            <person name="Bonometti L."/>
            <person name="Westerberg I."/>
            <person name="Brannstrom I.O."/>
            <person name="Guillou S."/>
            <person name="Cros-Aarteil S."/>
            <person name="Calhoun S."/>
            <person name="Haridas S."/>
            <person name="Kuo A."/>
            <person name="Mondo S."/>
            <person name="Pangilinan J."/>
            <person name="Riley R."/>
            <person name="LaButti K."/>
            <person name="Andreopoulos B."/>
            <person name="Lipzen A."/>
            <person name="Chen C."/>
            <person name="Yan M."/>
            <person name="Daum C."/>
            <person name="Ng V."/>
            <person name="Clum A."/>
            <person name="Steindorff A."/>
            <person name="Ohm R.A."/>
            <person name="Martin F."/>
            <person name="Silar P."/>
            <person name="Natvig D.O."/>
            <person name="Lalanne C."/>
            <person name="Gautier V."/>
            <person name="Ament-Velasquez S.L."/>
            <person name="Kruys A."/>
            <person name="Hutchinson M.I."/>
            <person name="Powell A.J."/>
            <person name="Barry K."/>
            <person name="Miller A.N."/>
            <person name="Grigoriev I.V."/>
            <person name="Debuchy R."/>
            <person name="Gladieux P."/>
            <person name="Hiltunen Thoren M."/>
            <person name="Johannesson H."/>
        </authorList>
    </citation>
    <scope>NUCLEOTIDE SEQUENCE</scope>
    <source>
        <strain evidence="4">PSN243</strain>
    </source>
</reference>
<dbReference type="Pfam" id="PF13649">
    <property type="entry name" value="Methyltransf_25"/>
    <property type="match status" value="1"/>
</dbReference>
<reference evidence="4" key="2">
    <citation type="submission" date="2023-05" db="EMBL/GenBank/DDBJ databases">
        <authorList>
            <consortium name="Lawrence Berkeley National Laboratory"/>
            <person name="Steindorff A."/>
            <person name="Hensen N."/>
            <person name="Bonometti L."/>
            <person name="Westerberg I."/>
            <person name="Brannstrom I.O."/>
            <person name="Guillou S."/>
            <person name="Cros-Aarteil S."/>
            <person name="Calhoun S."/>
            <person name="Haridas S."/>
            <person name="Kuo A."/>
            <person name="Mondo S."/>
            <person name="Pangilinan J."/>
            <person name="Riley R."/>
            <person name="Labutti K."/>
            <person name="Andreopoulos B."/>
            <person name="Lipzen A."/>
            <person name="Chen C."/>
            <person name="Yanf M."/>
            <person name="Daum C."/>
            <person name="Ng V."/>
            <person name="Clum A."/>
            <person name="Ohm R."/>
            <person name="Martin F."/>
            <person name="Silar P."/>
            <person name="Natvig D."/>
            <person name="Lalanne C."/>
            <person name="Gautier V."/>
            <person name="Ament-Velasquez S.L."/>
            <person name="Kruys A."/>
            <person name="Hutchinson M.I."/>
            <person name="Powell A.J."/>
            <person name="Barry K."/>
            <person name="Miller A.N."/>
            <person name="Grigoriev I.V."/>
            <person name="Debuchy R."/>
            <person name="Gladieux P."/>
            <person name="Thoren M.H."/>
            <person name="Johannesson H."/>
        </authorList>
    </citation>
    <scope>NUCLEOTIDE SEQUENCE</scope>
    <source>
        <strain evidence="4">PSN243</strain>
    </source>
</reference>
<dbReference type="EMBL" id="MU865961">
    <property type="protein sequence ID" value="KAK4445868.1"/>
    <property type="molecule type" value="Genomic_DNA"/>
</dbReference>